<dbReference type="AlphaFoldDB" id="A0A1V6PA98"/>
<evidence type="ECO:0000256" key="1">
    <source>
        <dbReference type="SAM" id="Coils"/>
    </source>
</evidence>
<dbReference type="InterPro" id="IPR036638">
    <property type="entry name" value="HLH_DNA-bd_sf"/>
</dbReference>
<reference evidence="5" key="1">
    <citation type="journal article" date="2017" name="Nat. Microbiol.">
        <title>Global analysis of biosynthetic gene clusters reveals vast potential of secondary metabolite production in Penicillium species.</title>
        <authorList>
            <person name="Nielsen J.C."/>
            <person name="Grijseels S."/>
            <person name="Prigent S."/>
            <person name="Ji B."/>
            <person name="Dainat J."/>
            <person name="Nielsen K.F."/>
            <person name="Frisvad J.C."/>
            <person name="Workman M."/>
            <person name="Nielsen J."/>
        </authorList>
    </citation>
    <scope>NUCLEOTIDE SEQUENCE [LARGE SCALE GENOMIC DNA]</scope>
    <source>
        <strain evidence="5">IBT 11843</strain>
    </source>
</reference>
<evidence type="ECO:0000256" key="2">
    <source>
        <dbReference type="SAM" id="MobiDB-lite"/>
    </source>
</evidence>
<keyword evidence="1" id="KW-0175">Coiled coil</keyword>
<dbReference type="Proteomes" id="UP000191522">
    <property type="component" value="Unassembled WGS sequence"/>
</dbReference>
<feature type="compositionally biased region" description="Basic and acidic residues" evidence="2">
    <location>
        <begin position="144"/>
        <end position="156"/>
    </location>
</feature>
<evidence type="ECO:0000313" key="5">
    <source>
        <dbReference type="Proteomes" id="UP000191522"/>
    </source>
</evidence>
<dbReference type="GO" id="GO:0046983">
    <property type="term" value="F:protein dimerization activity"/>
    <property type="evidence" value="ECO:0007669"/>
    <property type="project" value="InterPro"/>
</dbReference>
<dbReference type="OMA" id="ANWSYDN"/>
<dbReference type="CDD" id="cd11395">
    <property type="entry name" value="bHLHzip_SREBP_like"/>
    <property type="match status" value="1"/>
</dbReference>
<feature type="region of interest" description="Disordered" evidence="2">
    <location>
        <begin position="97"/>
        <end position="161"/>
    </location>
</feature>
<dbReference type="PROSITE" id="PS50888">
    <property type="entry name" value="BHLH"/>
    <property type="match status" value="1"/>
</dbReference>
<accession>A0A1V6PA98</accession>
<feature type="domain" description="BHLH" evidence="3">
    <location>
        <begin position="162"/>
        <end position="221"/>
    </location>
</feature>
<feature type="compositionally biased region" description="Low complexity" evidence="2">
    <location>
        <begin position="108"/>
        <end position="120"/>
    </location>
</feature>
<evidence type="ECO:0000259" key="3">
    <source>
        <dbReference type="PROSITE" id="PS50888"/>
    </source>
</evidence>
<dbReference type="PANTHER" id="PTHR47336">
    <property type="entry name" value="TRANSCRIPTION FACTOR HMS1-RELATED"/>
    <property type="match status" value="1"/>
</dbReference>
<dbReference type="OrthoDB" id="2133190at2759"/>
<sequence>MAYNPLPSKWSYDNQIDLFSLSPVDMDAIPFDFADNLTNMDTKDKDIFMDPFETATAINGFTMLNTEDTVSLSSDLDSDDQSWFTGRQSIDVTIPEEPIDKPFKPVTRDSAASSTRCSSSPEIKPHTYIISKPNTTSGRKPRSSSHDSNRSSRQDPHTLNAAKRAAHNIIEKRYRTNMNAKFFALEEAISPAGVQKHSRAGAGSLKKSEILSNALSYIESMQQENAALRKECAVLKRSLRPDGTWRRSKPPHA</sequence>
<protein>
    <recommendedName>
        <fullName evidence="3">BHLH domain-containing protein</fullName>
    </recommendedName>
</protein>
<proteinExistence type="predicted"/>
<dbReference type="InterPro" id="IPR052099">
    <property type="entry name" value="Regulatory_TF_Diverse"/>
</dbReference>
<dbReference type="SUPFAM" id="SSF47459">
    <property type="entry name" value="HLH, helix-loop-helix DNA-binding domain"/>
    <property type="match status" value="1"/>
</dbReference>
<organism evidence="4 5">
    <name type="scientific">Penicillium decumbens</name>
    <dbReference type="NCBI Taxonomy" id="69771"/>
    <lineage>
        <taxon>Eukaryota</taxon>
        <taxon>Fungi</taxon>
        <taxon>Dikarya</taxon>
        <taxon>Ascomycota</taxon>
        <taxon>Pezizomycotina</taxon>
        <taxon>Eurotiomycetes</taxon>
        <taxon>Eurotiomycetidae</taxon>
        <taxon>Eurotiales</taxon>
        <taxon>Aspergillaceae</taxon>
        <taxon>Penicillium</taxon>
    </lineage>
</organism>
<feature type="compositionally biased region" description="Basic and acidic residues" evidence="2">
    <location>
        <begin position="98"/>
        <end position="107"/>
    </location>
</feature>
<keyword evidence="5" id="KW-1185">Reference proteome</keyword>
<dbReference type="EMBL" id="MDYL01000014">
    <property type="protein sequence ID" value="OQD73743.1"/>
    <property type="molecule type" value="Genomic_DNA"/>
</dbReference>
<dbReference type="SMART" id="SM00353">
    <property type="entry name" value="HLH"/>
    <property type="match status" value="1"/>
</dbReference>
<dbReference type="Gene3D" id="4.10.280.10">
    <property type="entry name" value="Helix-loop-helix DNA-binding domain"/>
    <property type="match status" value="1"/>
</dbReference>
<comment type="caution">
    <text evidence="4">The sequence shown here is derived from an EMBL/GenBank/DDBJ whole genome shotgun (WGS) entry which is preliminary data.</text>
</comment>
<dbReference type="Pfam" id="PF00010">
    <property type="entry name" value="HLH"/>
    <property type="match status" value="1"/>
</dbReference>
<name>A0A1V6PA98_PENDC</name>
<feature type="coiled-coil region" evidence="1">
    <location>
        <begin position="211"/>
        <end position="238"/>
    </location>
</feature>
<dbReference type="PANTHER" id="PTHR47336:SF4">
    <property type="entry name" value="BHLH TRANSCRIPTION FACTOR (EUROFUNG)"/>
    <property type="match status" value="1"/>
</dbReference>
<dbReference type="InterPro" id="IPR011598">
    <property type="entry name" value="bHLH_dom"/>
</dbReference>
<evidence type="ECO:0000313" key="4">
    <source>
        <dbReference type="EMBL" id="OQD73743.1"/>
    </source>
</evidence>
<dbReference type="STRING" id="69771.A0A1V6PA98"/>
<gene>
    <name evidence="4" type="ORF">PENDEC_c014G02500</name>
</gene>